<reference evidence="2 3" key="1">
    <citation type="submission" date="2021-03" db="EMBL/GenBank/DDBJ databases">
        <title>Sequencing the genomes of 1000 actinobacteria strains.</title>
        <authorList>
            <person name="Klenk H.-P."/>
        </authorList>
    </citation>
    <scope>NUCLEOTIDE SEQUENCE [LARGE SCALE GENOMIC DNA]</scope>
    <source>
        <strain evidence="2 3">DSM 41480</strain>
    </source>
</reference>
<dbReference type="RefSeq" id="WP_130879773.1">
    <property type="nucleotide sequence ID" value="NZ_JAGIOH010000001.1"/>
</dbReference>
<protein>
    <recommendedName>
        <fullName evidence="4">Hydrophobic W protein</fullName>
    </recommendedName>
</protein>
<feature type="region of interest" description="Disordered" evidence="1">
    <location>
        <begin position="209"/>
        <end position="235"/>
    </location>
</feature>
<comment type="caution">
    <text evidence="2">The sequence shown here is derived from an EMBL/GenBank/DDBJ whole genome shotgun (WGS) entry which is preliminary data.</text>
</comment>
<name>A0ABS4Y8L1_9ACTN</name>
<gene>
    <name evidence="2" type="ORF">JO379_004469</name>
</gene>
<feature type="compositionally biased region" description="Gly residues" evidence="1">
    <location>
        <begin position="219"/>
        <end position="229"/>
    </location>
</feature>
<evidence type="ECO:0000313" key="3">
    <source>
        <dbReference type="Proteomes" id="UP001519291"/>
    </source>
</evidence>
<sequence length="365" mass="37286">MPYSTSRTTGRTTRLLTGALAIAALVAALVALWQTQFRPIAPPGYCWGTWPGDARDGGLFQRGVRHRTADERAPTPGRPSGHCTLSWRGGRGPEAYRQRVTVRLDTGPRGADQRRSWLDGLFAGGGTALPGGLPGFATAGSGALVLPESCDVGGRPSVVSLTGTFTGSAARVGHPGFPQGSAPEITGKLLIEIANRAINVSSCASGPPLRLPHATAEDGPGGAGGGADPGAGDDCAIPSLAAGEAKGTGRPARAAGGSRGTLRTCAVPAADGRPAIRWAAIGIPRLVTLFDGLTGDRPPAPGWRATGRIEATRALVRADCAGRPTVFALRTGPGRTHTRLDDARVAFPALVEGAAERAGCARLRT</sequence>
<accession>A0ABS4Y8L1</accession>
<proteinExistence type="predicted"/>
<evidence type="ECO:0008006" key="4">
    <source>
        <dbReference type="Google" id="ProtNLM"/>
    </source>
</evidence>
<dbReference type="GeneID" id="91571333"/>
<evidence type="ECO:0000313" key="2">
    <source>
        <dbReference type="EMBL" id="MBP2405000.1"/>
    </source>
</evidence>
<dbReference type="Proteomes" id="UP001519291">
    <property type="component" value="Unassembled WGS sequence"/>
</dbReference>
<evidence type="ECO:0000256" key="1">
    <source>
        <dbReference type="SAM" id="MobiDB-lite"/>
    </source>
</evidence>
<organism evidence="2 3">
    <name type="scientific">Streptomyces syringium</name>
    <dbReference type="NCBI Taxonomy" id="76729"/>
    <lineage>
        <taxon>Bacteria</taxon>
        <taxon>Bacillati</taxon>
        <taxon>Actinomycetota</taxon>
        <taxon>Actinomycetes</taxon>
        <taxon>Kitasatosporales</taxon>
        <taxon>Streptomycetaceae</taxon>
        <taxon>Streptomyces</taxon>
    </lineage>
</organism>
<dbReference type="EMBL" id="JAGIOH010000001">
    <property type="protein sequence ID" value="MBP2405000.1"/>
    <property type="molecule type" value="Genomic_DNA"/>
</dbReference>
<keyword evidence="3" id="KW-1185">Reference proteome</keyword>